<evidence type="ECO:0000313" key="7">
    <source>
        <dbReference type="EMBL" id="MDQ0321832.1"/>
    </source>
</evidence>
<dbReference type="InterPro" id="IPR052165">
    <property type="entry name" value="Membrane_assoc_protease"/>
</dbReference>
<dbReference type="InterPro" id="IPR002810">
    <property type="entry name" value="NfeD-like_C"/>
</dbReference>
<gene>
    <name evidence="7" type="ORF">QO002_003970</name>
</gene>
<evidence type="ECO:0000256" key="4">
    <source>
        <dbReference type="ARBA" id="ARBA00023136"/>
    </source>
</evidence>
<dbReference type="PANTHER" id="PTHR33507">
    <property type="entry name" value="INNER MEMBRANE PROTEIN YBBJ"/>
    <property type="match status" value="1"/>
</dbReference>
<keyword evidence="8" id="KW-1185">Reference proteome</keyword>
<keyword evidence="7" id="KW-0378">Hydrolase</keyword>
<dbReference type="Gene3D" id="2.40.50.140">
    <property type="entry name" value="Nucleic acid-binding proteins"/>
    <property type="match status" value="1"/>
</dbReference>
<evidence type="ECO:0000313" key="8">
    <source>
        <dbReference type="Proteomes" id="UP001230207"/>
    </source>
</evidence>
<keyword evidence="3 5" id="KW-1133">Transmembrane helix</keyword>
<comment type="subcellular location">
    <subcellularLocation>
        <location evidence="1">Membrane</location>
        <topology evidence="1">Multi-pass membrane protein</topology>
    </subcellularLocation>
</comment>
<accession>A0ABU0BYB3</accession>
<evidence type="ECO:0000256" key="2">
    <source>
        <dbReference type="ARBA" id="ARBA00022692"/>
    </source>
</evidence>
<dbReference type="Proteomes" id="UP001230207">
    <property type="component" value="Unassembled WGS sequence"/>
</dbReference>
<organism evidence="7 8">
    <name type="scientific">Pararhizobium capsulatum DSM 1112</name>
    <dbReference type="NCBI Taxonomy" id="1121113"/>
    <lineage>
        <taxon>Bacteria</taxon>
        <taxon>Pseudomonadati</taxon>
        <taxon>Pseudomonadota</taxon>
        <taxon>Alphaproteobacteria</taxon>
        <taxon>Hyphomicrobiales</taxon>
        <taxon>Rhizobiaceae</taxon>
        <taxon>Rhizobium/Agrobacterium group</taxon>
        <taxon>Pararhizobium</taxon>
    </lineage>
</organism>
<dbReference type="GO" id="GO:0008233">
    <property type="term" value="F:peptidase activity"/>
    <property type="evidence" value="ECO:0007669"/>
    <property type="project" value="UniProtKB-KW"/>
</dbReference>
<keyword evidence="7" id="KW-0645">Protease</keyword>
<proteinExistence type="predicted"/>
<comment type="caution">
    <text evidence="7">The sequence shown here is derived from an EMBL/GenBank/DDBJ whole genome shotgun (WGS) entry which is preliminary data.</text>
</comment>
<feature type="transmembrane region" description="Helical" evidence="5">
    <location>
        <begin position="12"/>
        <end position="43"/>
    </location>
</feature>
<dbReference type="GO" id="GO:0006508">
    <property type="term" value="P:proteolysis"/>
    <property type="evidence" value="ECO:0007669"/>
    <property type="project" value="UniProtKB-KW"/>
</dbReference>
<evidence type="ECO:0000256" key="3">
    <source>
        <dbReference type="ARBA" id="ARBA00022989"/>
    </source>
</evidence>
<dbReference type="RefSeq" id="WP_307232745.1">
    <property type="nucleotide sequence ID" value="NZ_JAUSVF010000001.1"/>
</dbReference>
<evidence type="ECO:0000256" key="5">
    <source>
        <dbReference type="SAM" id="Phobius"/>
    </source>
</evidence>
<reference evidence="7 8" key="1">
    <citation type="submission" date="2023-07" db="EMBL/GenBank/DDBJ databases">
        <title>Genomic Encyclopedia of Type Strains, Phase IV (KMG-IV): sequencing the most valuable type-strain genomes for metagenomic binning, comparative biology and taxonomic classification.</title>
        <authorList>
            <person name="Goeker M."/>
        </authorList>
    </citation>
    <scope>NUCLEOTIDE SEQUENCE [LARGE SCALE GENOMIC DNA]</scope>
    <source>
        <strain evidence="7 8">DSM 1112</strain>
    </source>
</reference>
<dbReference type="InterPro" id="IPR012340">
    <property type="entry name" value="NA-bd_OB-fold"/>
</dbReference>
<dbReference type="Pfam" id="PF01957">
    <property type="entry name" value="NfeD"/>
    <property type="match status" value="1"/>
</dbReference>
<name>A0ABU0BYB3_9HYPH</name>
<evidence type="ECO:0000259" key="6">
    <source>
        <dbReference type="Pfam" id="PF01957"/>
    </source>
</evidence>
<sequence>MIERILYELGPWGWWVLGLVLLAAEVVMPGVFLVWIGIAAILTGALSLLLWSSGFWMWQTQLVIFALFSVAAVLVGRRLVVRSGNTTDEPLLNQRGARLVGRTAVLEEPISEGRGRIRLDDTTWPVEGPDLSPGSRVRVIASSGRQLTVEAI</sequence>
<keyword evidence="4 5" id="KW-0472">Membrane</keyword>
<keyword evidence="2 5" id="KW-0812">Transmembrane</keyword>
<evidence type="ECO:0000256" key="1">
    <source>
        <dbReference type="ARBA" id="ARBA00004141"/>
    </source>
</evidence>
<dbReference type="EMBL" id="JAUSVF010000001">
    <property type="protein sequence ID" value="MDQ0321832.1"/>
    <property type="molecule type" value="Genomic_DNA"/>
</dbReference>
<dbReference type="PANTHER" id="PTHR33507:SF3">
    <property type="entry name" value="INNER MEMBRANE PROTEIN YBBJ"/>
    <property type="match status" value="1"/>
</dbReference>
<protein>
    <submittedName>
        <fullName evidence="7">Membrane protein implicated in regulation of membrane protease activity</fullName>
    </submittedName>
</protein>
<feature type="domain" description="NfeD-like C-terminal" evidence="6">
    <location>
        <begin position="97"/>
        <end position="150"/>
    </location>
</feature>
<feature type="transmembrane region" description="Helical" evidence="5">
    <location>
        <begin position="55"/>
        <end position="75"/>
    </location>
</feature>